<accession>A0A5K1HVQ4</accession>
<protein>
    <submittedName>
        <fullName evidence="1">Uncharacterized protein</fullName>
    </submittedName>
</protein>
<evidence type="ECO:0000313" key="1">
    <source>
        <dbReference type="EMBL" id="VVW91873.1"/>
    </source>
</evidence>
<dbReference type="EMBL" id="LR722388">
    <property type="protein sequence ID" value="VVW91873.1"/>
    <property type="molecule type" value="Genomic_DNA"/>
</dbReference>
<proteinExistence type="predicted"/>
<dbReference type="AlphaFoldDB" id="A0A5K1HVQ4"/>
<gene>
    <name evidence="1" type="ORF">NYM_LOCUS31051</name>
</gene>
<sequence>MVVSKKGIKRKGSKLSAAFIEFFDRRGRTSF</sequence>
<reference evidence="1" key="1">
    <citation type="submission" date="2019-09" db="EMBL/GenBank/DDBJ databases">
        <authorList>
            <person name="Zhang L."/>
        </authorList>
    </citation>
    <scope>NUCLEOTIDE SEQUENCE</scope>
</reference>
<name>A0A5K1HVQ4_9MAGN</name>
<organism evidence="1">
    <name type="scientific">Nymphaea colorata</name>
    <name type="common">pocket water lily</name>
    <dbReference type="NCBI Taxonomy" id="210225"/>
    <lineage>
        <taxon>Eukaryota</taxon>
        <taxon>Viridiplantae</taxon>
        <taxon>Streptophyta</taxon>
        <taxon>Embryophyta</taxon>
        <taxon>Tracheophyta</taxon>
        <taxon>Spermatophyta</taxon>
        <taxon>Magnoliopsida</taxon>
        <taxon>Nymphaeales</taxon>
        <taxon>Nymphaeaceae</taxon>
        <taxon>Nymphaea</taxon>
    </lineage>
</organism>